<accession>A0A0G1W7L4</accession>
<feature type="transmembrane region" description="Helical" evidence="8">
    <location>
        <begin position="221"/>
        <end position="247"/>
    </location>
</feature>
<keyword evidence="5 8" id="KW-0812">Transmembrane</keyword>
<dbReference type="STRING" id="1618665.UY55_C0004G0009"/>
<evidence type="ECO:0000256" key="6">
    <source>
        <dbReference type="ARBA" id="ARBA00022989"/>
    </source>
</evidence>
<comment type="subcellular location">
    <subcellularLocation>
        <location evidence="1">Cell membrane</location>
        <topology evidence="1">Multi-pass membrane protein</topology>
    </subcellularLocation>
</comment>
<reference evidence="9 10" key="1">
    <citation type="journal article" date="2015" name="Nature">
        <title>rRNA introns, odd ribosomes, and small enigmatic genomes across a large radiation of phyla.</title>
        <authorList>
            <person name="Brown C.T."/>
            <person name="Hug L.A."/>
            <person name="Thomas B.C."/>
            <person name="Sharon I."/>
            <person name="Castelle C.J."/>
            <person name="Singh A."/>
            <person name="Wilkins M.J."/>
            <person name="Williams K.H."/>
            <person name="Banfield J.F."/>
        </authorList>
    </citation>
    <scope>NUCLEOTIDE SEQUENCE [LARGE SCALE GENOMIC DNA]</scope>
</reference>
<feature type="transmembrane region" description="Helical" evidence="8">
    <location>
        <begin position="62"/>
        <end position="84"/>
    </location>
</feature>
<feature type="transmembrane region" description="Helical" evidence="8">
    <location>
        <begin position="32"/>
        <end position="50"/>
    </location>
</feature>
<evidence type="ECO:0000313" key="9">
    <source>
        <dbReference type="EMBL" id="KKW14756.1"/>
    </source>
</evidence>
<proteinExistence type="inferred from homology"/>
<evidence type="ECO:0000256" key="4">
    <source>
        <dbReference type="ARBA" id="ARBA00022475"/>
    </source>
</evidence>
<feature type="transmembrane region" description="Helical" evidence="8">
    <location>
        <begin position="193"/>
        <end position="215"/>
    </location>
</feature>
<keyword evidence="7 8" id="KW-0472">Membrane</keyword>
<dbReference type="PANTHER" id="PTHR21716">
    <property type="entry name" value="TRANSMEMBRANE PROTEIN"/>
    <property type="match status" value="1"/>
</dbReference>
<feature type="transmembrane region" description="Helical" evidence="8">
    <location>
        <begin position="290"/>
        <end position="317"/>
    </location>
</feature>
<keyword evidence="3" id="KW-0813">Transport</keyword>
<feature type="transmembrane region" description="Helical" evidence="8">
    <location>
        <begin position="254"/>
        <end position="270"/>
    </location>
</feature>
<dbReference type="AlphaFoldDB" id="A0A0G1W7L4"/>
<evidence type="ECO:0000256" key="8">
    <source>
        <dbReference type="SAM" id="Phobius"/>
    </source>
</evidence>
<dbReference type="Pfam" id="PF01594">
    <property type="entry name" value="AI-2E_transport"/>
    <property type="match status" value="1"/>
</dbReference>
<evidence type="ECO:0000256" key="3">
    <source>
        <dbReference type="ARBA" id="ARBA00022448"/>
    </source>
</evidence>
<dbReference type="PANTHER" id="PTHR21716:SF53">
    <property type="entry name" value="PERMEASE PERM-RELATED"/>
    <property type="match status" value="1"/>
</dbReference>
<evidence type="ECO:0000313" key="10">
    <source>
        <dbReference type="Proteomes" id="UP000034224"/>
    </source>
</evidence>
<protein>
    <recommendedName>
        <fullName evidence="11">AI-2E family transporter</fullName>
    </recommendedName>
</protein>
<keyword evidence="4" id="KW-1003">Cell membrane</keyword>
<dbReference type="Proteomes" id="UP000034224">
    <property type="component" value="Unassembled WGS sequence"/>
</dbReference>
<comment type="caution">
    <text evidence="9">The sequence shown here is derived from an EMBL/GenBank/DDBJ whole genome shotgun (WGS) entry which is preliminary data.</text>
</comment>
<evidence type="ECO:0000256" key="5">
    <source>
        <dbReference type="ARBA" id="ARBA00022692"/>
    </source>
</evidence>
<feature type="transmembrane region" description="Helical" evidence="8">
    <location>
        <begin position="9"/>
        <end position="26"/>
    </location>
</feature>
<dbReference type="GO" id="GO:0005886">
    <property type="term" value="C:plasma membrane"/>
    <property type="evidence" value="ECO:0007669"/>
    <property type="project" value="UniProtKB-SubCell"/>
</dbReference>
<gene>
    <name evidence="9" type="ORF">UY55_C0004G0009</name>
</gene>
<keyword evidence="6 8" id="KW-1133">Transmembrane helix</keyword>
<feature type="transmembrane region" description="Helical" evidence="8">
    <location>
        <begin position="139"/>
        <end position="158"/>
    </location>
</feature>
<comment type="similarity">
    <text evidence="2">Belongs to the autoinducer-2 exporter (AI-2E) (TC 2.A.86) family.</text>
</comment>
<sequence length="335" mass="36385">MRFELSWRTFWQVLIFLLIIVVLYLARSAFGVLFVGIVIALGIDPIVGFLEKHRIGRLLGTIVVFLLGLFILVTAAYFIIPVLALEAGKFLEDLNQVISSVIGFGLPQEIIKSFTLSLDKALSIITATQASITGAISSVFSKIIAVVATFVIAFYLSVDKKGTERLLQVMMPDVYERPVLAVFERFKTKIRRWLGAQLALSLVVGAVVTLGLWLLGVRYALILGLLAAILELVPIIGPVVAGAVAFLVALSNSFSLALYVVGFFFLVQQLENNVLIPILLGKTINVHPVIVLVSLLGGAQVAGFIGIVLAVPIAVMAQEIFNYLAEKKDHKPSLV</sequence>
<name>A0A0G1W7L4_9BACT</name>
<organism evidence="9 10">
    <name type="scientific">Candidatus Jorgensenbacteria bacterium GW2011_GWB1_50_10</name>
    <dbReference type="NCBI Taxonomy" id="1618665"/>
    <lineage>
        <taxon>Bacteria</taxon>
        <taxon>Candidatus Joergenseniibacteriota</taxon>
    </lineage>
</organism>
<dbReference type="InterPro" id="IPR002549">
    <property type="entry name" value="AI-2E-like"/>
</dbReference>
<evidence type="ECO:0000256" key="2">
    <source>
        <dbReference type="ARBA" id="ARBA00009773"/>
    </source>
</evidence>
<dbReference type="EMBL" id="LCQK01000004">
    <property type="protein sequence ID" value="KKW14756.1"/>
    <property type="molecule type" value="Genomic_DNA"/>
</dbReference>
<evidence type="ECO:0000256" key="7">
    <source>
        <dbReference type="ARBA" id="ARBA00023136"/>
    </source>
</evidence>
<evidence type="ECO:0008006" key="11">
    <source>
        <dbReference type="Google" id="ProtNLM"/>
    </source>
</evidence>
<evidence type="ECO:0000256" key="1">
    <source>
        <dbReference type="ARBA" id="ARBA00004651"/>
    </source>
</evidence>
<dbReference type="GO" id="GO:0055085">
    <property type="term" value="P:transmembrane transport"/>
    <property type="evidence" value="ECO:0007669"/>
    <property type="project" value="TreeGrafter"/>
</dbReference>